<dbReference type="Proteomes" id="UP000465241">
    <property type="component" value="Unassembled WGS sequence"/>
</dbReference>
<proteinExistence type="predicted"/>
<keyword evidence="9" id="KW-1185">Reference proteome</keyword>
<reference evidence="8 9" key="1">
    <citation type="journal article" date="2019" name="Emerg. Microbes Infect.">
        <title>Comprehensive subspecies identification of 175 nontuberculous mycobacteria species based on 7547 genomic profiles.</title>
        <authorList>
            <person name="Matsumoto Y."/>
            <person name="Kinjo T."/>
            <person name="Motooka D."/>
            <person name="Nabeya D."/>
            <person name="Jung N."/>
            <person name="Uechi K."/>
            <person name="Horii T."/>
            <person name="Iida T."/>
            <person name="Fujita J."/>
            <person name="Nakamura S."/>
        </authorList>
    </citation>
    <scope>NUCLEOTIDE SEQUENCE [LARGE SCALE GENOMIC DNA]</scope>
    <source>
        <strain evidence="8 9">JCM 13392</strain>
    </source>
</reference>
<evidence type="ECO:0000256" key="2">
    <source>
        <dbReference type="ARBA" id="ARBA00022475"/>
    </source>
</evidence>
<comment type="caution">
    <text evidence="8">The sequence shown here is derived from an EMBL/GenBank/DDBJ whole genome shotgun (WGS) entry which is preliminary data.</text>
</comment>
<dbReference type="GO" id="GO:0006825">
    <property type="term" value="P:copper ion transport"/>
    <property type="evidence" value="ECO:0007669"/>
    <property type="project" value="InterPro"/>
</dbReference>
<gene>
    <name evidence="8" type="ORF">MMUR_04650</name>
</gene>
<dbReference type="Pfam" id="PF05425">
    <property type="entry name" value="CopD"/>
    <property type="match status" value="1"/>
</dbReference>
<dbReference type="PANTHER" id="PTHR34820">
    <property type="entry name" value="INNER MEMBRANE PROTEIN YEBZ"/>
    <property type="match status" value="1"/>
</dbReference>
<feature type="transmembrane region" description="Helical" evidence="6">
    <location>
        <begin position="182"/>
        <end position="204"/>
    </location>
</feature>
<dbReference type="AlphaFoldDB" id="A0A7I9WFN5"/>
<dbReference type="GO" id="GO:0005886">
    <property type="term" value="C:plasma membrane"/>
    <property type="evidence" value="ECO:0007669"/>
    <property type="project" value="UniProtKB-SubCell"/>
</dbReference>
<dbReference type="InterPro" id="IPR032694">
    <property type="entry name" value="CopC/D"/>
</dbReference>
<feature type="transmembrane region" description="Helical" evidence="6">
    <location>
        <begin position="216"/>
        <end position="237"/>
    </location>
</feature>
<organism evidence="8 9">
    <name type="scientific">Mycolicibacterium murale</name>
    <dbReference type="NCBI Taxonomy" id="182220"/>
    <lineage>
        <taxon>Bacteria</taxon>
        <taxon>Bacillati</taxon>
        <taxon>Actinomycetota</taxon>
        <taxon>Actinomycetes</taxon>
        <taxon>Mycobacteriales</taxon>
        <taxon>Mycobacteriaceae</taxon>
        <taxon>Mycolicibacterium</taxon>
    </lineage>
</organism>
<accession>A0A7I9WFN5</accession>
<protein>
    <submittedName>
        <fullName evidence="8">Copper resistance protein D</fullName>
    </submittedName>
</protein>
<dbReference type="InterPro" id="IPR008457">
    <property type="entry name" value="Cu-R_CopD_dom"/>
</dbReference>
<evidence type="ECO:0000256" key="1">
    <source>
        <dbReference type="ARBA" id="ARBA00004651"/>
    </source>
</evidence>
<evidence type="ECO:0000313" key="8">
    <source>
        <dbReference type="EMBL" id="GFG56329.1"/>
    </source>
</evidence>
<evidence type="ECO:0000256" key="6">
    <source>
        <dbReference type="SAM" id="Phobius"/>
    </source>
</evidence>
<feature type="transmembrane region" description="Helical" evidence="6">
    <location>
        <begin position="41"/>
        <end position="60"/>
    </location>
</feature>
<feature type="transmembrane region" description="Helical" evidence="6">
    <location>
        <begin position="293"/>
        <end position="312"/>
    </location>
</feature>
<comment type="subcellular location">
    <subcellularLocation>
        <location evidence="1">Cell membrane</location>
        <topology evidence="1">Multi-pass membrane protein</topology>
    </subcellularLocation>
</comment>
<dbReference type="EMBL" id="BLKT01000003">
    <property type="protein sequence ID" value="GFG56329.1"/>
    <property type="molecule type" value="Genomic_DNA"/>
</dbReference>
<evidence type="ECO:0000259" key="7">
    <source>
        <dbReference type="Pfam" id="PF05425"/>
    </source>
</evidence>
<feature type="domain" description="Copper resistance protein D" evidence="7">
    <location>
        <begin position="210"/>
        <end position="310"/>
    </location>
</feature>
<feature type="transmembrane region" description="Helical" evidence="6">
    <location>
        <begin position="14"/>
        <end position="32"/>
    </location>
</feature>
<keyword evidence="4 6" id="KW-1133">Transmembrane helix</keyword>
<evidence type="ECO:0000313" key="9">
    <source>
        <dbReference type="Proteomes" id="UP000465241"/>
    </source>
</evidence>
<evidence type="ECO:0000256" key="3">
    <source>
        <dbReference type="ARBA" id="ARBA00022692"/>
    </source>
</evidence>
<evidence type="ECO:0000256" key="4">
    <source>
        <dbReference type="ARBA" id="ARBA00022989"/>
    </source>
</evidence>
<dbReference type="PANTHER" id="PTHR34820:SF4">
    <property type="entry name" value="INNER MEMBRANE PROTEIN YEBZ"/>
    <property type="match status" value="1"/>
</dbReference>
<name>A0A7I9WFN5_9MYCO</name>
<keyword evidence="2" id="KW-1003">Cell membrane</keyword>
<evidence type="ECO:0000256" key="5">
    <source>
        <dbReference type="ARBA" id="ARBA00023136"/>
    </source>
</evidence>
<keyword evidence="5 6" id="KW-0472">Membrane</keyword>
<keyword evidence="3 6" id="KW-0812">Transmembrane</keyword>
<feature type="transmembrane region" description="Helical" evidence="6">
    <location>
        <begin position="249"/>
        <end position="272"/>
    </location>
</feature>
<feature type="transmembrane region" description="Helical" evidence="6">
    <location>
        <begin position="80"/>
        <end position="97"/>
    </location>
</feature>
<feature type="transmembrane region" description="Helical" evidence="6">
    <location>
        <begin position="118"/>
        <end position="144"/>
    </location>
</feature>
<sequence length="314" mass="31559">MGGPAPVVTVVRPAAALTALVAVVVAVAWLLAQPLLSPSAAAVRAVADVAAVAVLGLAAVHLLDGHRFRDELMDRASTPLVAAAALWLVAELVRLLLGAAEASDVGIGRLSAHTAWEFVTLTAAGRSGVLSLLAATAIAASAMVMGPSQAVRLAAAGAAATGLTARAVTGHLAEGTLSATAVVVHALAAAVWCGVLAALALTVRSRGQWARVLPRYSRLSLVCVAVLLLGGTASAVLRLSEPAALFTTGYGRILLAKLLATAVLVALAARYRSSWVAAAAAHRVTAAQSRRRSVVELTVMVVALTLAAALTVTG</sequence>